<dbReference type="InterPro" id="IPR018306">
    <property type="entry name" value="Phage_T5_Orf172_DNA-bd"/>
</dbReference>
<evidence type="ECO:0000256" key="1">
    <source>
        <dbReference type="SAM" id="Coils"/>
    </source>
</evidence>
<evidence type="ECO:0000259" key="3">
    <source>
        <dbReference type="SMART" id="SM00974"/>
    </source>
</evidence>
<name>A0AB73BMI3_9LACO</name>
<feature type="coiled-coil region" evidence="1">
    <location>
        <begin position="347"/>
        <end position="381"/>
    </location>
</feature>
<feature type="region of interest" description="Disordered" evidence="2">
    <location>
        <begin position="305"/>
        <end position="329"/>
    </location>
</feature>
<feature type="coiled-coil region" evidence="1">
    <location>
        <begin position="106"/>
        <end position="161"/>
    </location>
</feature>
<evidence type="ECO:0000313" key="4">
    <source>
        <dbReference type="EMBL" id="KAA8796421.1"/>
    </source>
</evidence>
<sequence length="511" mass="59659">MKENNNVSSDTSNLTHVKVSLSDLFKAKKFKLELENLKQTQKALEKEKIQLKQDNSKLQKEADLKLSVKQMQPLELDKEITKKTKELDKLKAESTKELIDLRARKTKELNDILNTKQEDIEKLNADIDKKIQKVTEQNKQISNLDKKIKDLNSQLVNVSDEIMYEDYGLYKPRYDFANSSAYKGKLSEVRSNQKEMIKNGDAGTIFNPMTLDGSEAKGRSMQKKNIKQLVRSFNGECEAAINKVTKSNIEMIEKRITRSFEQLNKLNESNGVRLTANYLDSKLDEAHIALEYALKKEQEKELLREQRQREKEERQAQREYAQERAKYEKDETHFQQAKDLLQNKINNSKSDVEIESLKRKLADLQDKISDIQAKKVKLSDRAENPTAGYVYIISNIGSFGQNVYKIGVTRRLDPMDRINELSSASVPFKFDVHALIFTDDAYKLETELHEYFDKERVNKVNKRKEFFRLNIDEIKQILSKHKELTFDFHEIPDAPEYRDTLLIEKKMQESR</sequence>
<keyword evidence="1" id="KW-0175">Coiled coil</keyword>
<comment type="caution">
    <text evidence="4">The sequence shown here is derived from an EMBL/GenBank/DDBJ whole genome shotgun (WGS) entry which is preliminary data.</text>
</comment>
<dbReference type="AlphaFoldDB" id="A0AB73BMI3"/>
<evidence type="ECO:0000313" key="5">
    <source>
        <dbReference type="Proteomes" id="UP000322051"/>
    </source>
</evidence>
<feature type="coiled-coil region" evidence="1">
    <location>
        <begin position="27"/>
        <end position="61"/>
    </location>
</feature>
<protein>
    <submittedName>
        <fullName evidence="4">DUF4041 domain-containing protein</fullName>
    </submittedName>
</protein>
<dbReference type="InterPro" id="IPR025280">
    <property type="entry name" value="SNIPE"/>
</dbReference>
<dbReference type="EMBL" id="VUAO01000033">
    <property type="protein sequence ID" value="KAA8796421.1"/>
    <property type="molecule type" value="Genomic_DNA"/>
</dbReference>
<feature type="domain" description="Bacteriophage T5 Orf172 DNA-binding" evidence="3">
    <location>
        <begin position="398"/>
        <end position="481"/>
    </location>
</feature>
<accession>A0AB73BMI3</accession>
<dbReference type="Pfam" id="PF13250">
    <property type="entry name" value="SNIPE"/>
    <property type="match status" value="1"/>
</dbReference>
<dbReference type="Proteomes" id="UP000322051">
    <property type="component" value="Unassembled WGS sequence"/>
</dbReference>
<evidence type="ECO:0000256" key="2">
    <source>
        <dbReference type="SAM" id="MobiDB-lite"/>
    </source>
</evidence>
<dbReference type="RefSeq" id="WP_061205203.1">
    <property type="nucleotide sequence ID" value="NZ_JACCPN010000028.1"/>
</dbReference>
<dbReference type="Pfam" id="PF13455">
    <property type="entry name" value="MUG113"/>
    <property type="match status" value="1"/>
</dbReference>
<reference evidence="4 5" key="1">
    <citation type="submission" date="2019-09" db="EMBL/GenBank/DDBJ databases">
        <title>Comparative analysis of L. crispatus genomes revealed niche specific adaptation to different host and body sites.</title>
        <authorList>
            <person name="Pan M."/>
            <person name="Hidalgo-Cantabrana C."/>
            <person name="Barrangou R."/>
        </authorList>
    </citation>
    <scope>NUCLEOTIDE SEQUENCE [LARGE SCALE GENOMIC DNA]</scope>
    <source>
        <strain evidence="4 5">NCK973</strain>
    </source>
</reference>
<proteinExistence type="predicted"/>
<dbReference type="SMART" id="SM00974">
    <property type="entry name" value="T5orf172"/>
    <property type="match status" value="1"/>
</dbReference>
<organism evidence="4 5">
    <name type="scientific">Lactobacillus crispatus</name>
    <dbReference type="NCBI Taxonomy" id="47770"/>
    <lineage>
        <taxon>Bacteria</taxon>
        <taxon>Bacillati</taxon>
        <taxon>Bacillota</taxon>
        <taxon>Bacilli</taxon>
        <taxon>Lactobacillales</taxon>
        <taxon>Lactobacillaceae</taxon>
        <taxon>Lactobacillus</taxon>
    </lineage>
</organism>
<gene>
    <name evidence="4" type="ORF">F1C02_09805</name>
</gene>